<organism evidence="1 2">
    <name type="scientific">Salinibacillus aidingensis</name>
    <dbReference type="NCBI Taxonomy" id="237684"/>
    <lineage>
        <taxon>Bacteria</taxon>
        <taxon>Bacillati</taxon>
        <taxon>Bacillota</taxon>
        <taxon>Bacilli</taxon>
        <taxon>Bacillales</taxon>
        <taxon>Bacillaceae</taxon>
        <taxon>Salinibacillus</taxon>
    </lineage>
</organism>
<keyword evidence="2" id="KW-1185">Reference proteome</keyword>
<name>A0ABP3KHW5_9BACI</name>
<gene>
    <name evidence="1" type="ORF">GCM10008986_01140</name>
</gene>
<evidence type="ECO:0000313" key="2">
    <source>
        <dbReference type="Proteomes" id="UP001500880"/>
    </source>
</evidence>
<dbReference type="Proteomes" id="UP001500880">
    <property type="component" value="Unassembled WGS sequence"/>
</dbReference>
<reference evidence="2" key="1">
    <citation type="journal article" date="2019" name="Int. J. Syst. Evol. Microbiol.">
        <title>The Global Catalogue of Microorganisms (GCM) 10K type strain sequencing project: providing services to taxonomists for standard genome sequencing and annotation.</title>
        <authorList>
            <consortium name="The Broad Institute Genomics Platform"/>
            <consortium name="The Broad Institute Genome Sequencing Center for Infectious Disease"/>
            <person name="Wu L."/>
            <person name="Ma J."/>
        </authorList>
    </citation>
    <scope>NUCLEOTIDE SEQUENCE [LARGE SCALE GENOMIC DNA]</scope>
    <source>
        <strain evidence="2">JCM 12389</strain>
    </source>
</reference>
<protein>
    <submittedName>
        <fullName evidence="1">Uncharacterized protein</fullName>
    </submittedName>
</protein>
<evidence type="ECO:0000313" key="1">
    <source>
        <dbReference type="EMBL" id="GAA0480393.1"/>
    </source>
</evidence>
<proteinExistence type="predicted"/>
<sequence length="74" mass="8739">MAMEGILLMSAWAWEPELDREKRKRGQVFSATYKTLCSLIKMMRLHRLSVKTEGYNDKYIISSWICSYECSPEK</sequence>
<dbReference type="EMBL" id="BAAADO010000001">
    <property type="protein sequence ID" value="GAA0480393.1"/>
    <property type="molecule type" value="Genomic_DNA"/>
</dbReference>
<accession>A0ABP3KHW5</accession>
<comment type="caution">
    <text evidence="1">The sequence shown here is derived from an EMBL/GenBank/DDBJ whole genome shotgun (WGS) entry which is preliminary data.</text>
</comment>